<reference evidence="1 2" key="1">
    <citation type="submission" date="2019-06" db="EMBL/GenBank/DDBJ databases">
        <title>Description of Kitasatospora acidophila sp. nov. isolated from pine grove soil, and reclassification of Streptomyces novaecaesareae to Kitasatospora novaeceasareae comb. nov.</title>
        <authorList>
            <person name="Kim M.J."/>
        </authorList>
    </citation>
    <scope>NUCLEOTIDE SEQUENCE [LARGE SCALE GENOMIC DNA]</scope>
    <source>
        <strain evidence="1 2">MMS16-CNU292</strain>
    </source>
</reference>
<evidence type="ECO:0000313" key="2">
    <source>
        <dbReference type="Proteomes" id="UP000319103"/>
    </source>
</evidence>
<dbReference type="InterPro" id="IPR035198">
    <property type="entry name" value="SU10_MCP"/>
</dbReference>
<evidence type="ECO:0000313" key="1">
    <source>
        <dbReference type="EMBL" id="TQF04765.1"/>
    </source>
</evidence>
<dbReference type="OrthoDB" id="3981031at2"/>
<dbReference type="Pfam" id="PF17236">
    <property type="entry name" value="SU10_MCP"/>
    <property type="match status" value="1"/>
</dbReference>
<dbReference type="EMBL" id="VIGB01000003">
    <property type="protein sequence ID" value="TQF04765.1"/>
    <property type="molecule type" value="Genomic_DNA"/>
</dbReference>
<proteinExistence type="predicted"/>
<comment type="caution">
    <text evidence="1">The sequence shown here is derived from an EMBL/GenBank/DDBJ whole genome shotgun (WGS) entry which is preliminary data.</text>
</comment>
<name>A0A540W6W9_9ACTN</name>
<dbReference type="Proteomes" id="UP000319103">
    <property type="component" value="Unassembled WGS sequence"/>
</dbReference>
<keyword evidence="2" id="KW-1185">Reference proteome</keyword>
<organism evidence="1 2">
    <name type="scientific">Kitasatospora acidiphila</name>
    <dbReference type="NCBI Taxonomy" id="2567942"/>
    <lineage>
        <taxon>Bacteria</taxon>
        <taxon>Bacillati</taxon>
        <taxon>Actinomycetota</taxon>
        <taxon>Actinomycetes</taxon>
        <taxon>Kitasatosporales</taxon>
        <taxon>Streptomycetaceae</taxon>
        <taxon>Kitasatospora</taxon>
    </lineage>
</organism>
<protein>
    <submittedName>
        <fullName evidence="1">Phage major capsid protein</fullName>
    </submittedName>
</protein>
<gene>
    <name evidence="1" type="ORF">E6W39_24230</name>
</gene>
<accession>A0A540W6W9</accession>
<sequence length="483" mass="50818">MVARPRSAPRRGLFHAHLPPPEAPLSRELAEALTAAGASALVPKVIDPNLFEKLRRYSPLIESLPSQKIRTTTYYFNTRNGLASGGAVTDGGARQVSAGSYFQTGATIKNLQVVGAVTGYAEEVTADVIGDLRGREIMGAIKGLRWDTEQMLVAGNAGATQYGPYPQFDGLASQITQFTATGSLGQNCIDAAGGNISISLLNQLIDMVESYTAEQLTSGGADWMLVMSSTSEGALASLLTNQQRFVNEVEIIPGLVVPSYRNIPIVRSSYLGTKGNQMGTVTATPATTGGTLAAGTYYYKVSAVMSRQGEIAACAEVNATTTGSTGTVTLAFSTPSGFQASTPQTYMVYRGTSAGQETLLGYVDATVGLQSDGVTPIPTTSIVDTGTALVPQSGVTVPAQTPATYVGTSTGLKPRSAGQEDIYLMSRDRDNLLRPYVRDIQPKDVFPTTSSPDSMPFAVVSDTCLAIRGPEWVGRLTRVAPAL</sequence>
<dbReference type="SUPFAM" id="SSF56563">
    <property type="entry name" value="Major capsid protein gp5"/>
    <property type="match status" value="1"/>
</dbReference>
<dbReference type="AlphaFoldDB" id="A0A540W6W9"/>